<dbReference type="Gene3D" id="3.10.28.10">
    <property type="entry name" value="Homing endonucleases"/>
    <property type="match status" value="1"/>
</dbReference>
<dbReference type="AlphaFoldDB" id="A0A0G1JJB8"/>
<protein>
    <submittedName>
        <fullName evidence="2">Homing endonuclease</fullName>
    </submittedName>
</protein>
<accession>A0A0G1JJB8</accession>
<dbReference type="Proteomes" id="UP000034835">
    <property type="component" value="Unassembled WGS sequence"/>
</dbReference>
<dbReference type="PANTHER" id="PTHR36181:SF3">
    <property type="entry name" value="INTRON-ENCODED DNA ENDONUCLEASE AI5 BETA"/>
    <property type="match status" value="1"/>
</dbReference>
<keyword evidence="2" id="KW-0378">Hydrolase</keyword>
<evidence type="ECO:0000313" key="2">
    <source>
        <dbReference type="EMBL" id="KKT71465.1"/>
    </source>
</evidence>
<name>A0A0G1JJB8_9BACT</name>
<dbReference type="SUPFAM" id="SSF55608">
    <property type="entry name" value="Homing endonucleases"/>
    <property type="match status" value="1"/>
</dbReference>
<evidence type="ECO:0000313" key="3">
    <source>
        <dbReference type="Proteomes" id="UP000034835"/>
    </source>
</evidence>
<feature type="domain" description="Homing endonuclease LAGLIDADG" evidence="1">
    <location>
        <begin position="10"/>
        <end position="85"/>
    </location>
</feature>
<sequence>MVNKLFCSYLAGFLDADGSIYVQLKKNETYKYKFQISPSVVFFQKDATGLEKIQKQLALGYLRKRKDGLTELIVGDRSSIRKLLILVLPFLILKVKQADLMLEILDKMETVKSADNFLEIAKKIDQYRELNYSKKRTVDARVVGIHLKNLRLLTP</sequence>
<evidence type="ECO:0000259" key="1">
    <source>
        <dbReference type="Pfam" id="PF00961"/>
    </source>
</evidence>
<reference evidence="2 3" key="1">
    <citation type="journal article" date="2015" name="Nature">
        <title>rRNA introns, odd ribosomes, and small enigmatic genomes across a large radiation of phyla.</title>
        <authorList>
            <person name="Brown C.T."/>
            <person name="Hug L.A."/>
            <person name="Thomas B.C."/>
            <person name="Sharon I."/>
            <person name="Castelle C.J."/>
            <person name="Singh A."/>
            <person name="Wilkins M.J."/>
            <person name="Williams K.H."/>
            <person name="Banfield J.F."/>
        </authorList>
    </citation>
    <scope>NUCLEOTIDE SEQUENCE [LARGE SCALE GENOMIC DNA]</scope>
</reference>
<organism evidence="2 3">
    <name type="scientific">Candidatus Collierbacteria bacterium GW2011_GWB1_44_6</name>
    <dbReference type="NCBI Taxonomy" id="1618384"/>
    <lineage>
        <taxon>Bacteria</taxon>
        <taxon>Candidatus Collieribacteriota</taxon>
    </lineage>
</organism>
<dbReference type="InterPro" id="IPR027434">
    <property type="entry name" value="Homing_endonucl"/>
</dbReference>
<dbReference type="GO" id="GO:0004519">
    <property type="term" value="F:endonuclease activity"/>
    <property type="evidence" value="ECO:0007669"/>
    <property type="project" value="UniProtKB-KW"/>
</dbReference>
<dbReference type="InterPro" id="IPR004860">
    <property type="entry name" value="LAGLIDADG_dom"/>
</dbReference>
<dbReference type="PANTHER" id="PTHR36181">
    <property type="entry name" value="INTRON-ENCODED ENDONUCLEASE AI3-RELATED"/>
    <property type="match status" value="1"/>
</dbReference>
<comment type="caution">
    <text evidence="2">The sequence shown here is derived from an EMBL/GenBank/DDBJ whole genome shotgun (WGS) entry which is preliminary data.</text>
</comment>
<keyword evidence="2" id="KW-0540">Nuclease</keyword>
<keyword evidence="2" id="KW-0255">Endonuclease</keyword>
<gene>
    <name evidence="2" type="ORF">UW68_C0065G0001</name>
</gene>
<dbReference type="InterPro" id="IPR051289">
    <property type="entry name" value="LAGLIDADG_Endonuclease"/>
</dbReference>
<proteinExistence type="predicted"/>
<dbReference type="EMBL" id="LCJG01000065">
    <property type="protein sequence ID" value="KKT71465.1"/>
    <property type="molecule type" value="Genomic_DNA"/>
</dbReference>
<dbReference type="Pfam" id="PF00961">
    <property type="entry name" value="LAGLIDADG_1"/>
    <property type="match status" value="1"/>
</dbReference>